<dbReference type="AlphaFoldDB" id="A0AB39TVL8"/>
<name>A0AB39TVL8_9ACTN</name>
<dbReference type="InterPro" id="IPR038287">
    <property type="entry name" value="Cse2_sf"/>
</dbReference>
<dbReference type="Pfam" id="PF09485">
    <property type="entry name" value="CRISPR_Cse2"/>
    <property type="match status" value="2"/>
</dbReference>
<proteinExistence type="predicted"/>
<accession>A0AB39TVL8</accession>
<dbReference type="Gene3D" id="1.10.520.40">
    <property type="entry name" value="CRISPR-associated protein Cse2"/>
    <property type="match status" value="2"/>
</dbReference>
<sequence length="405" mass="45361">MTTAATPSSASRRPPAARARPEDGFVTYVLDRCASTRVRADLRSGLGRPLERCGRLDRHLAPRLTDTMPPDVVRARYITAALIAARPPAARHGEVPLPEAISALEWEARRRRANLGWSLARAVNEEVVKASSAEGDLLAMARTSVDSLGLRLPGLTERLQAKDVPIDWAVLLNDLGRWNSGRDAVLTRWHSAYHQERTRACGAEPLPAKRQPHVFVDQVVDLCARSTKARAALSTGLGLPVERCHQMHGYLVPLLPEYLCIDGRYRDDRSAHYLVAALIASRPPASREGVRETATADGPAAEKRQRSDLGAWLARAASERGFKPDTAEQELHLISRQNVHALHRRLPVLTRRLQTKGVRVDWALLLDDLARWSRDREQIAARWMDSYFLVRSREERQNSQQKEND</sequence>
<evidence type="ECO:0000313" key="1">
    <source>
        <dbReference type="EMBL" id="XDQ83229.1"/>
    </source>
</evidence>
<reference evidence="1" key="1">
    <citation type="submission" date="2024-07" db="EMBL/GenBank/DDBJ databases">
        <authorList>
            <person name="Yu S.T."/>
        </authorList>
    </citation>
    <scope>NUCLEOTIDE SEQUENCE</scope>
    <source>
        <strain evidence="1">Y1</strain>
    </source>
</reference>
<dbReference type="NCBIfam" id="TIGR02548">
    <property type="entry name" value="casB_cse2"/>
    <property type="match status" value="2"/>
</dbReference>
<dbReference type="EMBL" id="CP163445">
    <property type="protein sequence ID" value="XDQ83229.1"/>
    <property type="molecule type" value="Genomic_DNA"/>
</dbReference>
<organism evidence="1">
    <name type="scientific">Streptomyces sp. Y1</name>
    <dbReference type="NCBI Taxonomy" id="3238634"/>
    <lineage>
        <taxon>Bacteria</taxon>
        <taxon>Bacillati</taxon>
        <taxon>Actinomycetota</taxon>
        <taxon>Actinomycetes</taxon>
        <taxon>Kitasatosporales</taxon>
        <taxon>Streptomycetaceae</taxon>
        <taxon>Streptomyces</taxon>
    </lineage>
</organism>
<protein>
    <submittedName>
        <fullName evidence="1">Type I-E CRISPR-associated protein Cse2/CasB</fullName>
    </submittedName>
</protein>
<dbReference type="RefSeq" id="WP_369185399.1">
    <property type="nucleotide sequence ID" value="NZ_CP163445.1"/>
</dbReference>
<dbReference type="InterPro" id="IPR013382">
    <property type="entry name" value="CRISPR-assoc_prot_Cse2"/>
</dbReference>
<gene>
    <name evidence="1" type="primary">casB</name>
    <name evidence="1" type="synonym">cse2</name>
    <name evidence="1" type="ORF">AB2U05_34355</name>
</gene>